<accession>A0A0A9B2P5</accession>
<proteinExistence type="predicted"/>
<dbReference type="EMBL" id="GBRH01239616">
    <property type="protein sequence ID" value="JAD58279.1"/>
    <property type="molecule type" value="Transcribed_RNA"/>
</dbReference>
<reference evidence="1" key="2">
    <citation type="journal article" date="2015" name="Data Brief">
        <title>Shoot transcriptome of the giant reed, Arundo donax.</title>
        <authorList>
            <person name="Barrero R.A."/>
            <person name="Guerrero F.D."/>
            <person name="Moolhuijzen P."/>
            <person name="Goolsby J.A."/>
            <person name="Tidwell J."/>
            <person name="Bellgard S.E."/>
            <person name="Bellgard M.I."/>
        </authorList>
    </citation>
    <scope>NUCLEOTIDE SEQUENCE</scope>
    <source>
        <tissue evidence="1">Shoot tissue taken approximately 20 cm above the soil surface</tissue>
    </source>
</reference>
<organism evidence="1">
    <name type="scientific">Arundo donax</name>
    <name type="common">Giant reed</name>
    <name type="synonym">Donax arundinaceus</name>
    <dbReference type="NCBI Taxonomy" id="35708"/>
    <lineage>
        <taxon>Eukaryota</taxon>
        <taxon>Viridiplantae</taxon>
        <taxon>Streptophyta</taxon>
        <taxon>Embryophyta</taxon>
        <taxon>Tracheophyta</taxon>
        <taxon>Spermatophyta</taxon>
        <taxon>Magnoliopsida</taxon>
        <taxon>Liliopsida</taxon>
        <taxon>Poales</taxon>
        <taxon>Poaceae</taxon>
        <taxon>PACMAD clade</taxon>
        <taxon>Arundinoideae</taxon>
        <taxon>Arundineae</taxon>
        <taxon>Arundo</taxon>
    </lineage>
</organism>
<dbReference type="AlphaFoldDB" id="A0A0A9B2P5"/>
<sequence>MRLHVVPQGIHLNSQWR</sequence>
<evidence type="ECO:0000313" key="1">
    <source>
        <dbReference type="EMBL" id="JAD58279.1"/>
    </source>
</evidence>
<protein>
    <submittedName>
        <fullName evidence="1">Uncharacterized protein</fullName>
    </submittedName>
</protein>
<reference evidence="1" key="1">
    <citation type="submission" date="2014-09" db="EMBL/GenBank/DDBJ databases">
        <authorList>
            <person name="Magalhaes I.L.F."/>
            <person name="Oliveira U."/>
            <person name="Santos F.R."/>
            <person name="Vidigal T.H.D.A."/>
            <person name="Brescovit A.D."/>
            <person name="Santos A.J."/>
        </authorList>
    </citation>
    <scope>NUCLEOTIDE SEQUENCE</scope>
    <source>
        <tissue evidence="1">Shoot tissue taken approximately 20 cm above the soil surface</tissue>
    </source>
</reference>
<name>A0A0A9B2P5_ARUDO</name>